<dbReference type="InterPro" id="IPR027397">
    <property type="entry name" value="Catenin-bd_sf"/>
</dbReference>
<dbReference type="InterPro" id="IPR015919">
    <property type="entry name" value="Cadherin-like_sf"/>
</dbReference>
<feature type="domain" description="Cadherin" evidence="11">
    <location>
        <begin position="296"/>
        <end position="402"/>
    </location>
</feature>
<reference evidence="12" key="1">
    <citation type="submission" date="2025-05" db="UniProtKB">
        <authorList>
            <consortium name="RefSeq"/>
        </authorList>
    </citation>
    <scope>NUCLEOTIDE SEQUENCE [LARGE SCALE GENOMIC DNA]</scope>
</reference>
<keyword evidence="3" id="KW-0677">Repeat</keyword>
<dbReference type="GO" id="GO:0048729">
    <property type="term" value="P:tissue morphogenesis"/>
    <property type="evidence" value="ECO:0007669"/>
    <property type="project" value="UniProtKB-ARBA"/>
</dbReference>
<feature type="transmembrane region" description="Helical" evidence="10">
    <location>
        <begin position="3291"/>
        <end position="3313"/>
    </location>
</feature>
<dbReference type="SMART" id="SM00112">
    <property type="entry name" value="CA"/>
    <property type="match status" value="27"/>
</dbReference>
<feature type="domain" description="Cadherin" evidence="11">
    <location>
        <begin position="2833"/>
        <end position="2949"/>
    </location>
</feature>
<dbReference type="PROSITE" id="PS50268">
    <property type="entry name" value="CADHERIN_2"/>
    <property type="match status" value="27"/>
</dbReference>
<dbReference type="GO" id="GO:0007156">
    <property type="term" value="P:homophilic cell adhesion via plasma membrane adhesion molecules"/>
    <property type="evidence" value="ECO:0007669"/>
    <property type="project" value="InterPro"/>
</dbReference>
<dbReference type="Gene3D" id="2.60.40.60">
    <property type="entry name" value="Cadherins"/>
    <property type="match status" value="28"/>
</dbReference>
<feature type="domain" description="Cadherin" evidence="11">
    <location>
        <begin position="1268"/>
        <end position="1370"/>
    </location>
</feature>
<protein>
    <submittedName>
        <fullName evidence="13">Protein dachsous</fullName>
    </submittedName>
</protein>
<evidence type="ECO:0000256" key="10">
    <source>
        <dbReference type="SAM" id="Phobius"/>
    </source>
</evidence>
<feature type="domain" description="Cadherin" evidence="11">
    <location>
        <begin position="835"/>
        <end position="938"/>
    </location>
</feature>
<dbReference type="PRINTS" id="PR00205">
    <property type="entry name" value="CADHERIN"/>
</dbReference>
<evidence type="ECO:0000256" key="4">
    <source>
        <dbReference type="ARBA" id="ARBA00022837"/>
    </source>
</evidence>
<feature type="domain" description="Cadherin" evidence="11">
    <location>
        <begin position="725"/>
        <end position="834"/>
    </location>
</feature>
<dbReference type="FunCoup" id="A0A6I9UY68">
    <property type="interactions" value="102"/>
</dbReference>
<evidence type="ECO:0000256" key="9">
    <source>
        <dbReference type="SAM" id="MobiDB-lite"/>
    </source>
</evidence>
<evidence type="ECO:0000256" key="6">
    <source>
        <dbReference type="ARBA" id="ARBA00022989"/>
    </source>
</evidence>
<feature type="domain" description="Cadherin" evidence="11">
    <location>
        <begin position="1372"/>
        <end position="1479"/>
    </location>
</feature>
<dbReference type="KEGG" id="bdr:105223592"/>
<dbReference type="Proteomes" id="UP001652620">
    <property type="component" value="Chromosome 1"/>
</dbReference>
<gene>
    <name evidence="13" type="primary">LOC105223592</name>
</gene>
<feature type="compositionally biased region" description="Low complexity" evidence="9">
    <location>
        <begin position="3729"/>
        <end position="3748"/>
    </location>
</feature>
<dbReference type="GO" id="GO:0009887">
    <property type="term" value="P:animal organ morphogenesis"/>
    <property type="evidence" value="ECO:0007669"/>
    <property type="project" value="UniProtKB-ARBA"/>
</dbReference>
<keyword evidence="4 8" id="KW-0106">Calcium</keyword>
<feature type="domain" description="Cadherin" evidence="11">
    <location>
        <begin position="3187"/>
        <end position="3266"/>
    </location>
</feature>
<feature type="domain" description="Cadherin" evidence="11">
    <location>
        <begin position="2507"/>
        <end position="2612"/>
    </location>
</feature>
<proteinExistence type="predicted"/>
<feature type="domain" description="Cadherin" evidence="11">
    <location>
        <begin position="415"/>
        <end position="513"/>
    </location>
</feature>
<name>A0A6I9UY68_BACDO</name>
<feature type="domain" description="Cadherin" evidence="11">
    <location>
        <begin position="2215"/>
        <end position="2322"/>
    </location>
</feature>
<evidence type="ECO:0000313" key="13">
    <source>
        <dbReference type="RefSeq" id="XP_011199649.3"/>
    </source>
</evidence>
<dbReference type="Pfam" id="PF00028">
    <property type="entry name" value="Cadherin"/>
    <property type="match status" value="25"/>
</dbReference>
<dbReference type="GO" id="GO:0005886">
    <property type="term" value="C:plasma membrane"/>
    <property type="evidence" value="ECO:0007669"/>
    <property type="project" value="UniProtKB-SubCell"/>
</dbReference>
<dbReference type="InParanoid" id="A0A6I9UY68"/>
<feature type="compositionally biased region" description="Polar residues" evidence="9">
    <location>
        <begin position="3476"/>
        <end position="3493"/>
    </location>
</feature>
<dbReference type="PANTHER" id="PTHR24025:SF22">
    <property type="entry name" value="CADHERIN DOMAIN-CONTAINING PROTEIN"/>
    <property type="match status" value="1"/>
</dbReference>
<dbReference type="InterPro" id="IPR050971">
    <property type="entry name" value="Cadherin-domain_protein"/>
</dbReference>
<feature type="domain" description="Cadherin" evidence="11">
    <location>
        <begin position="3059"/>
        <end position="3167"/>
    </location>
</feature>
<feature type="domain" description="Cadherin" evidence="11">
    <location>
        <begin position="2006"/>
        <end position="2109"/>
    </location>
</feature>
<keyword evidence="6 10" id="KW-1133">Transmembrane helix</keyword>
<dbReference type="PANTHER" id="PTHR24025">
    <property type="entry name" value="DESMOGLEIN FAMILY MEMBER"/>
    <property type="match status" value="1"/>
</dbReference>
<feature type="transmembrane region" description="Helical" evidence="10">
    <location>
        <begin position="64"/>
        <end position="84"/>
    </location>
</feature>
<evidence type="ECO:0000313" key="12">
    <source>
        <dbReference type="Proteomes" id="UP001652620"/>
    </source>
</evidence>
<keyword evidence="7 10" id="KW-0472">Membrane</keyword>
<feature type="domain" description="Cadherin" evidence="11">
    <location>
        <begin position="2951"/>
        <end position="3058"/>
    </location>
</feature>
<feature type="region of interest" description="Disordered" evidence="9">
    <location>
        <begin position="3379"/>
        <end position="3450"/>
    </location>
</feature>
<feature type="domain" description="Cadherin" evidence="11">
    <location>
        <begin position="1742"/>
        <end position="1861"/>
    </location>
</feature>
<feature type="domain" description="Cadherin" evidence="11">
    <location>
        <begin position="2612"/>
        <end position="2718"/>
    </location>
</feature>
<feature type="domain" description="Cadherin" evidence="11">
    <location>
        <begin position="939"/>
        <end position="1128"/>
    </location>
</feature>
<feature type="domain" description="Cadherin" evidence="11">
    <location>
        <begin position="84"/>
        <end position="183"/>
    </location>
</feature>
<evidence type="ECO:0000256" key="5">
    <source>
        <dbReference type="ARBA" id="ARBA00022889"/>
    </source>
</evidence>
<dbReference type="RefSeq" id="XP_011199649.3">
    <property type="nucleotide sequence ID" value="XM_011201347.4"/>
</dbReference>
<dbReference type="CDD" id="cd11304">
    <property type="entry name" value="Cadherin_repeat"/>
    <property type="match status" value="27"/>
</dbReference>
<dbReference type="OrthoDB" id="6252479at2759"/>
<evidence type="ECO:0000259" key="11">
    <source>
        <dbReference type="PROSITE" id="PS50268"/>
    </source>
</evidence>
<keyword evidence="5" id="KW-0130">Cell adhesion</keyword>
<dbReference type="Gene3D" id="4.10.900.10">
    <property type="entry name" value="TCF3-CBD (Catenin binding domain)"/>
    <property type="match status" value="1"/>
</dbReference>
<evidence type="ECO:0000256" key="8">
    <source>
        <dbReference type="PROSITE-ProRule" id="PRU00043"/>
    </source>
</evidence>
<feature type="domain" description="Cadherin" evidence="11">
    <location>
        <begin position="1862"/>
        <end position="2004"/>
    </location>
</feature>
<feature type="compositionally biased region" description="Low complexity" evidence="9">
    <location>
        <begin position="3629"/>
        <end position="3650"/>
    </location>
</feature>
<feature type="domain" description="Cadherin" evidence="11">
    <location>
        <begin position="1129"/>
        <end position="1267"/>
    </location>
</feature>
<dbReference type="InterPro" id="IPR002126">
    <property type="entry name" value="Cadherin-like_dom"/>
</dbReference>
<feature type="domain" description="Cadherin" evidence="11">
    <location>
        <begin position="514"/>
        <end position="620"/>
    </location>
</feature>
<dbReference type="GO" id="GO:0007163">
    <property type="term" value="P:establishment or maintenance of cell polarity"/>
    <property type="evidence" value="ECO:0007669"/>
    <property type="project" value="UniProtKB-ARBA"/>
</dbReference>
<feature type="domain" description="Cadherin" evidence="11">
    <location>
        <begin position="2722"/>
        <end position="2832"/>
    </location>
</feature>
<feature type="domain" description="Cadherin" evidence="11">
    <location>
        <begin position="184"/>
        <end position="295"/>
    </location>
</feature>
<evidence type="ECO:0000256" key="7">
    <source>
        <dbReference type="ARBA" id="ARBA00023136"/>
    </source>
</evidence>
<feature type="region of interest" description="Disordered" evidence="9">
    <location>
        <begin position="3695"/>
        <end position="3749"/>
    </location>
</feature>
<feature type="compositionally biased region" description="Low complexity" evidence="9">
    <location>
        <begin position="3387"/>
        <end position="3415"/>
    </location>
</feature>
<sequence length="3793" mass="410252">MVKFKVNMEMCNLGRVVQQLDVISLETVTNAHKFEHNTKRGIIKRVESCTNLNTHKSTSTQKQFALYAYSLLLTIFLFVANVSAEHVRELEVSEGVPIGHQIGFIGEFSHGVDSGPPYLIVPVPGSGVDTDLAIDHTTGEIRTKVYLDRETRASYSLVAIPLSGENVRVVVRVLDENDNAPTFPQPVMNIEFPENTPRDVKRTLNPARDLDLGQYNTQRYNIVSGNVNNAFRLSSHRERDDVLYLDLQINGFLDRETTPAYSLVIEALDGGSPPLRGQMTVNITIQDVNDNQPIFNQSRYFATVPENATVGTSVLQVFATDTDADENGLVGYAINRRQSDKDKMFRIDPETGLISVNKPLDFETKELHELVVVAKDHGEQPLETTAFVSIRVTDVNDNLPTINVIFLSDDATPKISESAKPGEIVARISVNDPDSKAEYSNVNVTLNGGDGHFGLNTRDNIIYLVIVSQPLDREAQSNYTLSVVATDNGTPPLHASKTIYLRVTDINDNAPEFEHEVYHANVMEVADPGTSVLQVAAFDRDEGNNSAVIYALADTPETHAEWFQIDSHTGLITTRAHIDCETEPVPQLTVIAKDNGHPPLSSTATVLVTIHDVNDNEPIFDQSFYNVSVAENEPVGRCILKVSASDPDCGVNAMVNYTLGDGIKQLAEFEVRSATGEICIASELDYEKRNSYEFPVIATDRGGLSTIARIKIQLTDVNDNRPVFYPREYNVSLRETASASAATAPIVAVVATDADAGRFGAVTYRIVAGNDAGVFRIDRTNGEIFINRPNMLSVRTQPVHVLNISASDGGGMRSSSDALVFLSIIDATQRPPIFEKPRYSYHVKEDVPGGTVVGSVMATSSDAVNRNGVRYSIYSGDPEGYFSIDAITGNIRIVNPLDHETKPQILLNIQAMSGDPPAYGHTQVNIDIEDVNDNAPEFETNLVRISVPENADLDTALYAAHAHDKDSGKSGEITYTLHMISADQYQSAEQQQQQYLGNTSNAVQLARPTLNTFAGAPTGALAIRNRLAATGTTAYAAGIATLNNAHMAAATTGISAGVNRMTTVVAEQNVFAIDARSGHLTLSRHLDYETTQRHALIVTATDGGEPPLSSNLTILVEVQDVNDNPPMFERNDYSVKVLESLPINSQILQVTAIDLDTGNNARITYRLVSSANGTVTLNAGGKLATPTLLHPSGAIKQTLSAADAELAQLFGIFPNSGWLYLRGTLDRESRDRYELTIMASDNGTPAAHARARVIVEVLDANDNDPHFLSAAYEFVIEENMRRGALVGVVGATDLDVGENAEIRYSLIPSNTSFQVNAITGEITTREPLDRELRAVYDLVAEARDQGTPYRSARVPIKVHITDVNDNAPDIVDPQEDVVSVREEQPPGTEVVRIRAVDRDNGQNASITYSILKGRDSDGYGLFNIDAVTGVIRTRVVLDHEDRSIYRLAVAATDGGNPPKQSIRLLRVEVLDLNDNRPTFTSSSLAFRVPEDVAVGFVVGSVSPNERIDQQNMIDGNSDLFVTYTLTSLVKDVIEGAFDIDRHTGSLVVARQLDREVQSEFRLEIRALDTSASNNPQSSAITVKVEIADVNDNPPRWLNDPIELKISEATDVGAVIYNFSATDADTGSNSNLQYKLLSYTPMSSIAGSEISSEQTSTERKEAEPIFSVDALTGALTLLAPLDYESTQQYTLIVEAMDQSSNVSSRLRTKATTILLVTDVNDNAPQFVSPVASSATVADQRFHTPPVATVRVSDALRIGETVAHIVAIDKDAGANGEITYAIVSGNEAGHFRMNSQTGYMELAKQLPPTATSGVGDMIESGNAQRNRYNLVVSASDHGTPTARQSQLKLQILVQGTNSNPPRFHQSVYYANISESAAPGTFVLQVAAKSFNGGDSGNLSYEIPTGVADNHFHVDRQRGIVTTRGQFDRETKARYTIPIYVYDTNNIATTTAATSAASTTTMIGTLTSAGTTATSPLAVTAAASSGQFDIATIIVTISDVNDHAPEFRPGACYALSVPENNEFSVIHTVVATDLDEGANGEIFYSIVGGNIGNKFSIDVQTGELTARCLDREQHSRYLLQIQAQDRGTPNTYQGHCNITVVVEDHNDNDPHFEQTKYVANIAESAAVGASVLRVKATDADLGINARLVYSLANETQWLFAIDSKTGIITTVGPLDRERQSVYNFLVVATDGGRYSARSAQVPVQIVVDDVNDNRPVFERYPFRAQVPALIQPGQMLLQVSATDVDAGINGEILYSLGNNADAATRNKFRINPSTGVVSATQSLASESGRLLHIEVVARDKGNPARTAHGLIELRVGDMAAGAPVLRFQNDTYRLKLRENTAAGMRVLQVSAVRSDGRRQQIYYSIGAGNEDGAFNIDATTGEIKVGNAAYLDYDRFVDTTYDEVATGAGGTYRGRAMFYDGEEQLSAKLENVTDIMDEEQIPDSQQLNRNQRELKMLGNNENMQYTASAVQLHELRLVLVARTDATPHLYAYAELIIELEDENDNSPHFSQTQYSKSVWEGNNKGTFVVQVQAFDADAGANARILYHIVDGNHDNAFVIEPAFSGIVKTNIVLDREIRDMYKLKVIATDEGVPQMTGTATIRVHIVDVNDNQPTFPPHSVISVSEGIELGTVITTVSANDVDTYPALTYRFGGDLPDSQEFMSKPLFAVDRNSGKVTLRRHLDYEDQQEHQLEIIASDAAHEVRTTLTVRVSDENDNAPIFDAQLPPAYAATLPDQQVISTAAAAADIELVMVNATDADAEGRNSEIHYNINPPLRGFSVNEQTGAVFVNMTRLGAVANDLYVMITAQDGGVIPLKSSTVLRVRASKGNSGRVQFLQTQYRAQINEAAPLGTVVLRLGQEVLNAHADRAAGSLLFKIVSGNEDATFEVYQSSAIILVKPLDRERSDIYKLRLVVSDAHASSQQLLAQAADNSSTAINIFVTVEDANDNAPKFATDGKYEAEVSELAPLRYSIAKLVATDVDLENTPNSEVVYDITSGNDEGMFTIDLVSGVLFVNNKLDFDTGEMSYALVIRACDSAPEPLCSLQPFRLTLRDENDNVPRFPVTEYVEFVGENEPVGTSVFTARATDLDRGAYGRLNYSVDHEAAGLDDVSWKLFRVDPHTGIVTSNAVFDYEQRHRYDFVLRATDSGSKSARVKVRIEIESKDEFAPQFTERTYRFVMPSPSTGYLPLGYIVGQVTATDRDKGPDGRIVYQLSSQHAYFKVNRTNGAVVIKKKVDDNFDDGRDISLVIAASSGRQGSLTNMTVVEISLDPLASIGTNLASNGGASGSSGVADWLVGLIVAVLLVLCAIAGIFLFVRMRSRKPRNVTKPHLSTETVGASNSYVDPSVFDTIPIRGGVNSGLAGSSGNTGVASSAAGQFAPPKYDEIPPYGAHAASSNSGAATTSELSGSEQSGSSGRGSAEDDGEDEEIRMINEGPLHHRNGAGGVNGEDGRMSDISVQNTQEYLARLGIVDREANATGAASTSSHRCSDGMSGSQKETHLHHPLQMHMYDEDPAAQTDITNLIYAKLNDVAGAASDHASSTDEAATTAGSVGVAVDRVINFTNVPVGHVPNVGHPANVGPPMNGSLSSIVHSEEELTGSYNWDYLLDWGPQYQPLAHVFSEIARLKDDNMSVHSGNSGASSSAKSKQSQAHSIGTVKTHIPPPLLTNVAPRAINMAVLSGAGVGVRLPQAAQHHIATTSLGGPTTGGGQVNASGQYMAPRSPISHDTPGGFSTSTAMSPSFSPSLSPLATRSPSISPLGGVTTGHHLVSLPRHAPQPTQRGKNAMLVEQEMRVRM</sequence>
<feature type="region of interest" description="Disordered" evidence="9">
    <location>
        <begin position="3628"/>
        <end position="3658"/>
    </location>
</feature>
<dbReference type="InterPro" id="IPR020894">
    <property type="entry name" value="Cadherin_CS"/>
</dbReference>
<dbReference type="GO" id="GO:0048731">
    <property type="term" value="P:system development"/>
    <property type="evidence" value="ECO:0007669"/>
    <property type="project" value="UniProtKB-ARBA"/>
</dbReference>
<evidence type="ECO:0000256" key="1">
    <source>
        <dbReference type="ARBA" id="ARBA00004370"/>
    </source>
</evidence>
<accession>A0A6I9UY68</accession>
<keyword evidence="2 10" id="KW-0812">Transmembrane</keyword>
<evidence type="ECO:0000256" key="3">
    <source>
        <dbReference type="ARBA" id="ARBA00022737"/>
    </source>
</evidence>
<evidence type="ECO:0000256" key="2">
    <source>
        <dbReference type="ARBA" id="ARBA00022692"/>
    </source>
</evidence>
<comment type="subcellular location">
    <subcellularLocation>
        <location evidence="1">Membrane</location>
    </subcellularLocation>
</comment>
<feature type="domain" description="Cadherin" evidence="11">
    <location>
        <begin position="2110"/>
        <end position="2214"/>
    </location>
</feature>
<reference evidence="13" key="2">
    <citation type="submission" date="2025-08" db="UniProtKB">
        <authorList>
            <consortium name="RefSeq"/>
        </authorList>
    </citation>
    <scope>IDENTIFICATION</scope>
    <source>
        <tissue evidence="13">Adult</tissue>
    </source>
</reference>
<organism evidence="12 13">
    <name type="scientific">Bactrocera dorsalis</name>
    <name type="common">Oriental fruit fly</name>
    <name type="synonym">Dacus dorsalis</name>
    <dbReference type="NCBI Taxonomy" id="27457"/>
    <lineage>
        <taxon>Eukaryota</taxon>
        <taxon>Metazoa</taxon>
        <taxon>Ecdysozoa</taxon>
        <taxon>Arthropoda</taxon>
        <taxon>Hexapoda</taxon>
        <taxon>Insecta</taxon>
        <taxon>Pterygota</taxon>
        <taxon>Neoptera</taxon>
        <taxon>Endopterygota</taxon>
        <taxon>Diptera</taxon>
        <taxon>Brachycera</taxon>
        <taxon>Muscomorpha</taxon>
        <taxon>Tephritoidea</taxon>
        <taxon>Tephritidae</taxon>
        <taxon>Bactrocera</taxon>
        <taxon>Bactrocera</taxon>
    </lineage>
</organism>
<dbReference type="GeneID" id="105223592"/>
<dbReference type="GO" id="GO:0005509">
    <property type="term" value="F:calcium ion binding"/>
    <property type="evidence" value="ECO:0007669"/>
    <property type="project" value="UniProtKB-UniRule"/>
</dbReference>
<feature type="domain" description="Cadherin" evidence="11">
    <location>
        <begin position="1480"/>
        <end position="1596"/>
    </location>
</feature>
<keyword evidence="12" id="KW-1185">Reference proteome</keyword>
<dbReference type="SUPFAM" id="SSF49313">
    <property type="entry name" value="Cadherin-like"/>
    <property type="match status" value="27"/>
</dbReference>
<feature type="domain" description="Cadherin" evidence="11">
    <location>
        <begin position="621"/>
        <end position="724"/>
    </location>
</feature>
<feature type="domain" description="Cadherin" evidence="11">
    <location>
        <begin position="2325"/>
        <end position="2506"/>
    </location>
</feature>
<dbReference type="PROSITE" id="PS00232">
    <property type="entry name" value="CADHERIN_1"/>
    <property type="match status" value="18"/>
</dbReference>
<feature type="domain" description="Cadherin" evidence="11">
    <location>
        <begin position="1597"/>
        <end position="1725"/>
    </location>
</feature>
<feature type="region of interest" description="Disordered" evidence="9">
    <location>
        <begin position="3474"/>
        <end position="3494"/>
    </location>
</feature>
<dbReference type="GO" id="GO:0060429">
    <property type="term" value="P:epithelium development"/>
    <property type="evidence" value="ECO:0007669"/>
    <property type="project" value="UniProtKB-ARBA"/>
</dbReference>